<protein>
    <submittedName>
        <fullName evidence="3">Uncharacterized protein</fullName>
    </submittedName>
</protein>
<evidence type="ECO:0000313" key="5">
    <source>
        <dbReference type="Proteomes" id="UP000325030"/>
    </source>
</evidence>
<dbReference type="Proteomes" id="UP000325030">
    <property type="component" value="Chromosome"/>
</dbReference>
<keyword evidence="4" id="KW-1185">Reference proteome</keyword>
<keyword evidence="1" id="KW-1133">Transmembrane helix</keyword>
<sequence length="87" mass="10161">MRKITFVLLSLLFSLLDYNVGISVTRLVYGEEVSILLSHFPLDIIYFLIIFFTELAMIKGYQTLFVRVFSALHGRFNSLFYGDTKRK</sequence>
<evidence type="ECO:0000313" key="3">
    <source>
        <dbReference type="EMBL" id="BBG28090.1"/>
    </source>
</evidence>
<accession>A0A510DYI7</accession>
<dbReference type="EMBL" id="AP018930">
    <property type="protein sequence ID" value="BBG28090.1"/>
    <property type="molecule type" value="Genomic_DNA"/>
</dbReference>
<reference evidence="3 4" key="2">
    <citation type="journal article" date="2020" name="Int. J. Syst. Evol. Microbiol.">
        <title>Sulfuracidifex tepidarius gen. nov., sp. nov. and transfer of Sulfolobus metallicus Huber and Stetter 1992 to the genus Sulfuracidifex as Sulfuracidifex metallicus comb. nov.</title>
        <authorList>
            <person name="Itoh T."/>
            <person name="Miura T."/>
            <person name="Sakai H.D."/>
            <person name="Kato S."/>
            <person name="Ohkuma M."/>
            <person name="Takashina T."/>
        </authorList>
    </citation>
    <scope>NUCLEOTIDE SEQUENCE</scope>
    <source>
        <strain evidence="2 4">IC-006</strain>
        <strain evidence="3">IC-007</strain>
    </source>
</reference>
<dbReference type="EMBL" id="AP018929">
    <property type="protein sequence ID" value="BBG25296.1"/>
    <property type="molecule type" value="Genomic_DNA"/>
</dbReference>
<accession>A0A510E7A7</accession>
<reference evidence="5" key="1">
    <citation type="submission" date="2018-09" db="EMBL/GenBank/DDBJ databases">
        <title>Complete Genome Sequencing of Sulfolobus sp. JCM 16834.</title>
        <authorList>
            <person name="Kato S."/>
            <person name="Itoh T."/>
            <person name="Ohkuma M."/>
        </authorList>
    </citation>
    <scope>NUCLEOTIDE SEQUENCE [LARGE SCALE GENOMIC DNA]</scope>
    <source>
        <strain evidence="5">IC-007</strain>
    </source>
</reference>
<dbReference type="Proteomes" id="UP000322983">
    <property type="component" value="Chromosome"/>
</dbReference>
<gene>
    <name evidence="2" type="ORF">IC006_2631</name>
    <name evidence="3" type="ORF">IC007_2645</name>
</gene>
<keyword evidence="1" id="KW-0812">Transmembrane</keyword>
<organism evidence="3 5">
    <name type="scientific">Sulfuracidifex tepidarius</name>
    <dbReference type="NCBI Taxonomy" id="1294262"/>
    <lineage>
        <taxon>Archaea</taxon>
        <taxon>Thermoproteota</taxon>
        <taxon>Thermoprotei</taxon>
        <taxon>Sulfolobales</taxon>
        <taxon>Sulfolobaceae</taxon>
        <taxon>Sulfuracidifex</taxon>
    </lineage>
</organism>
<evidence type="ECO:0000313" key="4">
    <source>
        <dbReference type="Proteomes" id="UP000322983"/>
    </source>
</evidence>
<dbReference type="AlphaFoldDB" id="A0A510E7A7"/>
<feature type="transmembrane region" description="Helical" evidence="1">
    <location>
        <begin position="40"/>
        <end position="58"/>
    </location>
</feature>
<name>A0A510E7A7_9CREN</name>
<dbReference type="KEGG" id="step:IC006_2631"/>
<keyword evidence="1" id="KW-0472">Membrane</keyword>
<evidence type="ECO:0000256" key="1">
    <source>
        <dbReference type="SAM" id="Phobius"/>
    </source>
</evidence>
<proteinExistence type="predicted"/>
<evidence type="ECO:0000313" key="2">
    <source>
        <dbReference type="EMBL" id="BBG25296.1"/>
    </source>
</evidence>